<feature type="region of interest" description="Disordered" evidence="1">
    <location>
        <begin position="1"/>
        <end position="22"/>
    </location>
</feature>
<dbReference type="Gene3D" id="1.20.5.5260">
    <property type="match status" value="1"/>
</dbReference>
<reference evidence="3" key="1">
    <citation type="submission" date="2023-07" db="EMBL/GenBank/DDBJ databases">
        <title>Structural and functional analysis of rice phyllospheric bacteria for their antimicrobial properties and defense elicitation against blast disease.</title>
        <authorList>
            <person name="Sahu K.P."/>
            <person name="Asharani P."/>
            <person name="Kumar M."/>
            <person name="Reddy B."/>
            <person name="Kumar A."/>
        </authorList>
    </citation>
    <scope>NUCLEOTIDE SEQUENCE [LARGE SCALE GENOMIC DNA]</scope>
    <source>
        <strain evidence="3">OsEp_Plm_30P10</strain>
    </source>
</reference>
<feature type="compositionally biased region" description="Polar residues" evidence="1">
    <location>
        <begin position="1"/>
        <end position="15"/>
    </location>
</feature>
<gene>
    <name evidence="2" type="ORF">N4G40_17220</name>
</gene>
<name>A0ABU5LJ78_9GAMM</name>
<accession>A0ABU5LJ78</accession>
<proteinExistence type="predicted"/>
<dbReference type="Proteomes" id="UP001288620">
    <property type="component" value="Unassembled WGS sequence"/>
</dbReference>
<keyword evidence="3" id="KW-1185">Reference proteome</keyword>
<dbReference type="EMBL" id="JAOBTT010000002">
    <property type="protein sequence ID" value="MDZ7279994.1"/>
    <property type="molecule type" value="Genomic_DNA"/>
</dbReference>
<dbReference type="RefSeq" id="WP_322543891.1">
    <property type="nucleotide sequence ID" value="NZ_JAOBTT010000002.1"/>
</dbReference>
<evidence type="ECO:0000313" key="3">
    <source>
        <dbReference type="Proteomes" id="UP001288620"/>
    </source>
</evidence>
<sequence>MPRNSSDTITANTLSGDDGAESALVAPASGVRTRYDSPQEAVGAMVRSLMAAGKRVSFEEIQLMLIVRLKMATDLSQQAILQDALALLQTAGQR</sequence>
<evidence type="ECO:0000313" key="2">
    <source>
        <dbReference type="EMBL" id="MDZ7279994.1"/>
    </source>
</evidence>
<organism evidence="2 3">
    <name type="scientific">Pantoea eucrina</name>
    <dbReference type="NCBI Taxonomy" id="472693"/>
    <lineage>
        <taxon>Bacteria</taxon>
        <taxon>Pseudomonadati</taxon>
        <taxon>Pseudomonadota</taxon>
        <taxon>Gammaproteobacteria</taxon>
        <taxon>Enterobacterales</taxon>
        <taxon>Erwiniaceae</taxon>
        <taxon>Pantoea</taxon>
    </lineage>
</organism>
<comment type="caution">
    <text evidence="2">The sequence shown here is derived from an EMBL/GenBank/DDBJ whole genome shotgun (WGS) entry which is preliminary data.</text>
</comment>
<protein>
    <submittedName>
        <fullName evidence="2">Biofilm development regulator YmgB/AriR family protein</fullName>
    </submittedName>
</protein>
<evidence type="ECO:0000256" key="1">
    <source>
        <dbReference type="SAM" id="MobiDB-lite"/>
    </source>
</evidence>